<dbReference type="GO" id="GO:0005829">
    <property type="term" value="C:cytosol"/>
    <property type="evidence" value="ECO:0007669"/>
    <property type="project" value="TreeGrafter"/>
</dbReference>
<evidence type="ECO:0000259" key="5">
    <source>
        <dbReference type="PROSITE" id="PS50931"/>
    </source>
</evidence>
<dbReference type="AlphaFoldDB" id="A0A6J4SL45"/>
<dbReference type="InterPro" id="IPR036390">
    <property type="entry name" value="WH_DNA-bd_sf"/>
</dbReference>
<dbReference type="PRINTS" id="PR00039">
    <property type="entry name" value="HTHLYSR"/>
</dbReference>
<dbReference type="GO" id="GO:0003700">
    <property type="term" value="F:DNA-binding transcription factor activity"/>
    <property type="evidence" value="ECO:0007669"/>
    <property type="project" value="InterPro"/>
</dbReference>
<keyword evidence="4" id="KW-0804">Transcription</keyword>
<reference evidence="6" key="1">
    <citation type="submission" date="2020-02" db="EMBL/GenBank/DDBJ databases">
        <authorList>
            <person name="Meier V. D."/>
        </authorList>
    </citation>
    <scope>NUCLEOTIDE SEQUENCE</scope>
    <source>
        <strain evidence="6">AVDCRST_MAG30</strain>
    </source>
</reference>
<keyword evidence="3" id="KW-0238">DNA-binding</keyword>
<dbReference type="Gene3D" id="3.40.190.290">
    <property type="match status" value="1"/>
</dbReference>
<feature type="domain" description="HTH lysR-type" evidence="5">
    <location>
        <begin position="1"/>
        <end position="58"/>
    </location>
</feature>
<dbReference type="Pfam" id="PF00126">
    <property type="entry name" value="HTH_1"/>
    <property type="match status" value="1"/>
</dbReference>
<accession>A0A6J4SL45</accession>
<evidence type="ECO:0000313" key="6">
    <source>
        <dbReference type="EMBL" id="CAA9502072.1"/>
    </source>
</evidence>
<evidence type="ECO:0000256" key="2">
    <source>
        <dbReference type="ARBA" id="ARBA00023015"/>
    </source>
</evidence>
<keyword evidence="2" id="KW-0805">Transcription regulation</keyword>
<dbReference type="SUPFAM" id="SSF53850">
    <property type="entry name" value="Periplasmic binding protein-like II"/>
    <property type="match status" value="1"/>
</dbReference>
<dbReference type="Pfam" id="PF03466">
    <property type="entry name" value="LysR_substrate"/>
    <property type="match status" value="1"/>
</dbReference>
<evidence type="ECO:0000256" key="4">
    <source>
        <dbReference type="ARBA" id="ARBA00023163"/>
    </source>
</evidence>
<proteinExistence type="inferred from homology"/>
<dbReference type="InterPro" id="IPR005119">
    <property type="entry name" value="LysR_subst-bd"/>
</dbReference>
<name>A0A6J4SL45_9ACTN</name>
<dbReference type="InterPro" id="IPR036388">
    <property type="entry name" value="WH-like_DNA-bd_sf"/>
</dbReference>
<dbReference type="PROSITE" id="PS50931">
    <property type="entry name" value="HTH_LYSR"/>
    <property type="match status" value="1"/>
</dbReference>
<sequence>MTLQQLTYFLAAADHGTFSAAADELHMAQPSLSEQVRRLESELGVALFARAGRRLELTEAGRLLRPQAERTIAAASEAAESVREVRTLTGGTASFGTFGNAPYYVLSDLVHDFRSRHPDVRVRLVGLNSSEVAEEVREGRLEGGLIVLPIDDRNLDVRPAIRDEILFLSADEAKVSEPMTIERLAEMPLVLYDARFGWSDPTRRQLLERAQRAGVKLEPQIEVEYVEAALDLAARGLADTIGAQTLTVGRGFTRRLHSTPFDPPLYDTFAFITRRDAHISPATRAFMALAEKRLEALGRRRVA</sequence>
<dbReference type="InterPro" id="IPR000847">
    <property type="entry name" value="LysR_HTH_N"/>
</dbReference>
<dbReference type="SUPFAM" id="SSF46785">
    <property type="entry name" value="Winged helix' DNA-binding domain"/>
    <property type="match status" value="1"/>
</dbReference>
<dbReference type="InterPro" id="IPR050950">
    <property type="entry name" value="HTH-type_LysR_regulators"/>
</dbReference>
<gene>
    <name evidence="6" type="ORF">AVDCRST_MAG30-1972</name>
</gene>
<dbReference type="CDD" id="cd05466">
    <property type="entry name" value="PBP2_LTTR_substrate"/>
    <property type="match status" value="1"/>
</dbReference>
<organism evidence="6">
    <name type="scientific">uncultured Solirubrobacteraceae bacterium</name>
    <dbReference type="NCBI Taxonomy" id="1162706"/>
    <lineage>
        <taxon>Bacteria</taxon>
        <taxon>Bacillati</taxon>
        <taxon>Actinomycetota</taxon>
        <taxon>Thermoleophilia</taxon>
        <taxon>Solirubrobacterales</taxon>
        <taxon>Solirubrobacteraceae</taxon>
        <taxon>environmental samples</taxon>
    </lineage>
</organism>
<protein>
    <submittedName>
        <fullName evidence="6">Transcriptional regulator, LysR family</fullName>
    </submittedName>
</protein>
<evidence type="ECO:0000256" key="3">
    <source>
        <dbReference type="ARBA" id="ARBA00023125"/>
    </source>
</evidence>
<dbReference type="GO" id="GO:0003677">
    <property type="term" value="F:DNA binding"/>
    <property type="evidence" value="ECO:0007669"/>
    <property type="project" value="UniProtKB-KW"/>
</dbReference>
<evidence type="ECO:0000256" key="1">
    <source>
        <dbReference type="ARBA" id="ARBA00009437"/>
    </source>
</evidence>
<dbReference type="Gene3D" id="1.10.10.10">
    <property type="entry name" value="Winged helix-like DNA-binding domain superfamily/Winged helix DNA-binding domain"/>
    <property type="match status" value="1"/>
</dbReference>
<comment type="similarity">
    <text evidence="1">Belongs to the LysR transcriptional regulatory family.</text>
</comment>
<dbReference type="FunFam" id="1.10.10.10:FF:000001">
    <property type="entry name" value="LysR family transcriptional regulator"/>
    <property type="match status" value="1"/>
</dbReference>
<dbReference type="PANTHER" id="PTHR30419">
    <property type="entry name" value="HTH-TYPE TRANSCRIPTIONAL REGULATOR YBHD"/>
    <property type="match status" value="1"/>
</dbReference>
<dbReference type="EMBL" id="CADCVS010000260">
    <property type="protein sequence ID" value="CAA9502072.1"/>
    <property type="molecule type" value="Genomic_DNA"/>
</dbReference>